<keyword evidence="3 6" id="KW-0812">Transmembrane</keyword>
<feature type="transmembrane region" description="Helical" evidence="6">
    <location>
        <begin position="103"/>
        <end position="129"/>
    </location>
</feature>
<dbReference type="InterPro" id="IPR011701">
    <property type="entry name" value="MFS"/>
</dbReference>
<feature type="transmembrane region" description="Helical" evidence="6">
    <location>
        <begin position="208"/>
        <end position="233"/>
    </location>
</feature>
<feature type="transmembrane region" description="Helical" evidence="6">
    <location>
        <begin position="245"/>
        <end position="263"/>
    </location>
</feature>
<dbReference type="InterPro" id="IPR020846">
    <property type="entry name" value="MFS_dom"/>
</dbReference>
<organism evidence="8 9">
    <name type="scientific">Achromobacter insolitus</name>
    <dbReference type="NCBI Taxonomy" id="217204"/>
    <lineage>
        <taxon>Bacteria</taxon>
        <taxon>Pseudomonadati</taxon>
        <taxon>Pseudomonadota</taxon>
        <taxon>Betaproteobacteria</taxon>
        <taxon>Burkholderiales</taxon>
        <taxon>Alcaligenaceae</taxon>
        <taxon>Achromobacter</taxon>
    </lineage>
</organism>
<keyword evidence="4 6" id="KW-1133">Transmembrane helix</keyword>
<accession>A0A6S7F8E3</accession>
<evidence type="ECO:0000256" key="6">
    <source>
        <dbReference type="SAM" id="Phobius"/>
    </source>
</evidence>
<feature type="domain" description="Major facilitator superfamily (MFS) profile" evidence="7">
    <location>
        <begin position="12"/>
        <end position="392"/>
    </location>
</feature>
<feature type="transmembrane region" description="Helical" evidence="6">
    <location>
        <begin position="335"/>
        <end position="359"/>
    </location>
</feature>
<feature type="transmembrane region" description="Helical" evidence="6">
    <location>
        <begin position="166"/>
        <end position="187"/>
    </location>
</feature>
<dbReference type="SUPFAM" id="SSF103473">
    <property type="entry name" value="MFS general substrate transporter"/>
    <property type="match status" value="1"/>
</dbReference>
<dbReference type="AlphaFoldDB" id="A0A6S7F8E3"/>
<feature type="transmembrane region" description="Helical" evidence="6">
    <location>
        <begin position="301"/>
        <end position="323"/>
    </location>
</feature>
<evidence type="ECO:0000256" key="5">
    <source>
        <dbReference type="ARBA" id="ARBA00023136"/>
    </source>
</evidence>
<feature type="transmembrane region" description="Helical" evidence="6">
    <location>
        <begin position="12"/>
        <end position="33"/>
    </location>
</feature>
<dbReference type="InterPro" id="IPR036259">
    <property type="entry name" value="MFS_trans_sf"/>
</dbReference>
<feature type="transmembrane region" description="Helical" evidence="6">
    <location>
        <begin position="45"/>
        <end position="66"/>
    </location>
</feature>
<evidence type="ECO:0000256" key="4">
    <source>
        <dbReference type="ARBA" id="ARBA00022989"/>
    </source>
</evidence>
<feature type="transmembrane region" description="Helical" evidence="6">
    <location>
        <begin position="275"/>
        <end position="295"/>
    </location>
</feature>
<proteinExistence type="predicted"/>
<evidence type="ECO:0000313" key="9">
    <source>
        <dbReference type="Proteomes" id="UP000494183"/>
    </source>
</evidence>
<dbReference type="Pfam" id="PF07690">
    <property type="entry name" value="MFS_1"/>
    <property type="match status" value="1"/>
</dbReference>
<dbReference type="PANTHER" id="PTHR43124">
    <property type="entry name" value="PURINE EFFLUX PUMP PBUE"/>
    <property type="match status" value="1"/>
</dbReference>
<dbReference type="RefSeq" id="WP_217482127.1">
    <property type="nucleotide sequence ID" value="NZ_CADILH010000012.1"/>
</dbReference>
<comment type="subcellular location">
    <subcellularLocation>
        <location evidence="1">Cell membrane</location>
        <topology evidence="1">Multi-pass membrane protein</topology>
    </subcellularLocation>
</comment>
<dbReference type="GO" id="GO:0005886">
    <property type="term" value="C:plasma membrane"/>
    <property type="evidence" value="ECO:0007669"/>
    <property type="project" value="UniProtKB-SubCell"/>
</dbReference>
<feature type="transmembrane region" description="Helical" evidence="6">
    <location>
        <begin position="136"/>
        <end position="160"/>
    </location>
</feature>
<dbReference type="Proteomes" id="UP000494183">
    <property type="component" value="Unassembled WGS sequence"/>
</dbReference>
<dbReference type="GO" id="GO:0022857">
    <property type="term" value="F:transmembrane transporter activity"/>
    <property type="evidence" value="ECO:0007669"/>
    <property type="project" value="InterPro"/>
</dbReference>
<reference evidence="8 9" key="1">
    <citation type="submission" date="2020-04" db="EMBL/GenBank/DDBJ databases">
        <authorList>
            <person name="De Canck E."/>
        </authorList>
    </citation>
    <scope>NUCLEOTIDE SEQUENCE [LARGE SCALE GENOMIC DNA]</scope>
    <source>
        <strain evidence="8 9">LMG 6000</strain>
    </source>
</reference>
<keyword evidence="2" id="KW-1003">Cell membrane</keyword>
<dbReference type="EMBL" id="CADILH010000012">
    <property type="protein sequence ID" value="CAB3937987.1"/>
    <property type="molecule type" value="Genomic_DNA"/>
</dbReference>
<dbReference type="CDD" id="cd17324">
    <property type="entry name" value="MFS_NepI_like"/>
    <property type="match status" value="1"/>
</dbReference>
<dbReference type="Gene3D" id="1.20.1250.20">
    <property type="entry name" value="MFS general substrate transporter like domains"/>
    <property type="match status" value="2"/>
</dbReference>
<gene>
    <name evidence="8" type="primary">ydhP_5</name>
    <name evidence="8" type="ORF">LMG6000_05613</name>
</gene>
<keyword evidence="9" id="KW-1185">Reference proteome</keyword>
<sequence length="427" mass="43476">MAVSTHRGTLPALLSMMVGGFAIGTTEYASVGVLPQIADDFGVNLARAGLVVSGYALGVSFGSPILAALTGNLSRKTLMLAVMALFVLANAAAALSASYEFLIVARIVSALPHGIFFGVGAAIAASLVGEDRRASAVAIVFGGLTIAVAAGVPIATVIGQRLGWPMAYWFVAAIGVVSLLAMAATLPRKIDIAPAGSLIEQVKVLGSGRLLIAFGMNFCAWGGTFVAFAYLPSILADITGFGPNGVAWMLALYGVSVIVGNFLGGRVSDKKVVPALALMLGAQAAVLLIFTFTASSMLGSILTLGVLGALMFCNVPGLALYVVQLAQRHRPGNVDIASTINVSAANAGIALGAVIGGLAAESRLGLGATPWVGAIMVGIGLLLTVWSSWLDKKETVADRALSNILAAPTHQSIPAPALAGRHRHGHD</sequence>
<protein>
    <submittedName>
        <fullName evidence="8">Inner membrane transport protein YdhP</fullName>
    </submittedName>
</protein>
<evidence type="ECO:0000313" key="8">
    <source>
        <dbReference type="EMBL" id="CAB3937987.1"/>
    </source>
</evidence>
<name>A0A6S7F8E3_9BURK</name>
<feature type="transmembrane region" description="Helical" evidence="6">
    <location>
        <begin position="78"/>
        <end position="97"/>
    </location>
</feature>
<dbReference type="PROSITE" id="PS50850">
    <property type="entry name" value="MFS"/>
    <property type="match status" value="1"/>
</dbReference>
<dbReference type="PANTHER" id="PTHR43124:SF8">
    <property type="entry name" value="INNER MEMBRANE TRANSPORT PROTEIN YDHP"/>
    <property type="match status" value="1"/>
</dbReference>
<evidence type="ECO:0000256" key="2">
    <source>
        <dbReference type="ARBA" id="ARBA00022475"/>
    </source>
</evidence>
<feature type="transmembrane region" description="Helical" evidence="6">
    <location>
        <begin position="371"/>
        <end position="390"/>
    </location>
</feature>
<evidence type="ECO:0000256" key="3">
    <source>
        <dbReference type="ARBA" id="ARBA00022692"/>
    </source>
</evidence>
<dbReference type="InterPro" id="IPR050189">
    <property type="entry name" value="MFS_Efflux_Transporters"/>
</dbReference>
<evidence type="ECO:0000256" key="1">
    <source>
        <dbReference type="ARBA" id="ARBA00004651"/>
    </source>
</evidence>
<keyword evidence="5 6" id="KW-0472">Membrane</keyword>
<evidence type="ECO:0000259" key="7">
    <source>
        <dbReference type="PROSITE" id="PS50850"/>
    </source>
</evidence>